<dbReference type="PROSITE" id="PS51257">
    <property type="entry name" value="PROKAR_LIPOPROTEIN"/>
    <property type="match status" value="1"/>
</dbReference>
<reference evidence="1" key="1">
    <citation type="journal article" date="2014" name="Int. J. Syst. Evol. Microbiol.">
        <title>Complete genome sequence of Corynebacterium casei LMG S-19264T (=DSM 44701T), isolated from a smear-ripened cheese.</title>
        <authorList>
            <consortium name="US DOE Joint Genome Institute (JGI-PGF)"/>
            <person name="Walter F."/>
            <person name="Albersmeier A."/>
            <person name="Kalinowski J."/>
            <person name="Ruckert C."/>
        </authorList>
    </citation>
    <scope>NUCLEOTIDE SEQUENCE</scope>
    <source>
        <strain evidence="1">JCM 4714</strain>
    </source>
</reference>
<keyword evidence="2" id="KW-1185">Reference proteome</keyword>
<dbReference type="Proteomes" id="UP000655443">
    <property type="component" value="Unassembled WGS sequence"/>
</dbReference>
<evidence type="ECO:0000313" key="2">
    <source>
        <dbReference type="Proteomes" id="UP000655443"/>
    </source>
</evidence>
<name>A0A918YSH1_9ACTN</name>
<dbReference type="EMBL" id="BMVG01000048">
    <property type="protein sequence ID" value="GHE14224.1"/>
    <property type="molecule type" value="Genomic_DNA"/>
</dbReference>
<dbReference type="AlphaFoldDB" id="A0A918YSH1"/>
<reference evidence="1" key="2">
    <citation type="submission" date="2020-09" db="EMBL/GenBank/DDBJ databases">
        <authorList>
            <person name="Sun Q."/>
            <person name="Ohkuma M."/>
        </authorList>
    </citation>
    <scope>NUCLEOTIDE SEQUENCE</scope>
    <source>
        <strain evidence="1">JCM 4714</strain>
    </source>
</reference>
<organism evidence="1 2">
    <name type="scientific">Streptomyces alanosinicus</name>
    <dbReference type="NCBI Taxonomy" id="68171"/>
    <lineage>
        <taxon>Bacteria</taxon>
        <taxon>Bacillati</taxon>
        <taxon>Actinomycetota</taxon>
        <taxon>Actinomycetes</taxon>
        <taxon>Kitasatosporales</taxon>
        <taxon>Streptomycetaceae</taxon>
        <taxon>Streptomyces</taxon>
    </lineage>
</organism>
<proteinExistence type="predicted"/>
<comment type="caution">
    <text evidence="1">The sequence shown here is derived from an EMBL/GenBank/DDBJ whole genome shotgun (WGS) entry which is preliminary data.</text>
</comment>
<evidence type="ECO:0008006" key="3">
    <source>
        <dbReference type="Google" id="ProtNLM"/>
    </source>
</evidence>
<gene>
    <name evidence="1" type="ORF">GCM10010339_84040</name>
</gene>
<protein>
    <recommendedName>
        <fullName evidence="3">DUF2511 domain-containing protein</fullName>
    </recommendedName>
</protein>
<evidence type="ECO:0000313" key="1">
    <source>
        <dbReference type="EMBL" id="GHE14224.1"/>
    </source>
</evidence>
<sequence length="150" mass="16093">MTTPTTRTHTGTARAGALLATAAGLIAPLLLSGCPSQQGDALTKWPAVTSNPQHITADQLGSAWPMTAEEGDVRCDTTPYSGFAITFIAPDGRVYALNNVAHDEKGYPNADTIRKSSSKTMWRLRSFGMQLCSVYRARHMKPTPADSKTP</sequence>
<accession>A0A918YSH1</accession>
<dbReference type="RefSeq" id="WP_189958827.1">
    <property type="nucleotide sequence ID" value="NZ_BMVG01000048.1"/>
</dbReference>